<name>A0AAD7IS67_9AGAR</name>
<proteinExistence type="predicted"/>
<keyword evidence="2" id="KW-1185">Reference proteome</keyword>
<comment type="caution">
    <text evidence="1">The sequence shown here is derived from an EMBL/GenBank/DDBJ whole genome shotgun (WGS) entry which is preliminary data.</text>
</comment>
<evidence type="ECO:0000313" key="1">
    <source>
        <dbReference type="EMBL" id="KAJ7749402.1"/>
    </source>
</evidence>
<protein>
    <submittedName>
        <fullName evidence="1">Uncharacterized protein</fullName>
    </submittedName>
</protein>
<accession>A0AAD7IS67</accession>
<feature type="non-terminal residue" evidence="1">
    <location>
        <position position="60"/>
    </location>
</feature>
<dbReference type="EMBL" id="JARKIB010000069">
    <property type="protein sequence ID" value="KAJ7749402.1"/>
    <property type="molecule type" value="Genomic_DNA"/>
</dbReference>
<evidence type="ECO:0000313" key="2">
    <source>
        <dbReference type="Proteomes" id="UP001215598"/>
    </source>
</evidence>
<organism evidence="1 2">
    <name type="scientific">Mycena metata</name>
    <dbReference type="NCBI Taxonomy" id="1033252"/>
    <lineage>
        <taxon>Eukaryota</taxon>
        <taxon>Fungi</taxon>
        <taxon>Dikarya</taxon>
        <taxon>Basidiomycota</taxon>
        <taxon>Agaricomycotina</taxon>
        <taxon>Agaricomycetes</taxon>
        <taxon>Agaricomycetidae</taxon>
        <taxon>Agaricales</taxon>
        <taxon>Marasmiineae</taxon>
        <taxon>Mycenaceae</taxon>
        <taxon>Mycena</taxon>
    </lineage>
</organism>
<gene>
    <name evidence="1" type="ORF">B0H16DRAFT_1551354</name>
</gene>
<dbReference type="AlphaFoldDB" id="A0AAD7IS67"/>
<sequence length="60" mass="6388">MGDDADTVGAVYGGLAGVWYAADEPGGDAAQEPGSGSGHGVWSERVRRWRDELVRRDVIN</sequence>
<reference evidence="1" key="1">
    <citation type="submission" date="2023-03" db="EMBL/GenBank/DDBJ databases">
        <title>Massive genome expansion in bonnet fungi (Mycena s.s.) driven by repeated elements and novel gene families across ecological guilds.</title>
        <authorList>
            <consortium name="Lawrence Berkeley National Laboratory"/>
            <person name="Harder C.B."/>
            <person name="Miyauchi S."/>
            <person name="Viragh M."/>
            <person name="Kuo A."/>
            <person name="Thoen E."/>
            <person name="Andreopoulos B."/>
            <person name="Lu D."/>
            <person name="Skrede I."/>
            <person name="Drula E."/>
            <person name="Henrissat B."/>
            <person name="Morin E."/>
            <person name="Kohler A."/>
            <person name="Barry K."/>
            <person name="LaButti K."/>
            <person name="Morin E."/>
            <person name="Salamov A."/>
            <person name="Lipzen A."/>
            <person name="Mereny Z."/>
            <person name="Hegedus B."/>
            <person name="Baldrian P."/>
            <person name="Stursova M."/>
            <person name="Weitz H."/>
            <person name="Taylor A."/>
            <person name="Grigoriev I.V."/>
            <person name="Nagy L.G."/>
            <person name="Martin F."/>
            <person name="Kauserud H."/>
        </authorList>
    </citation>
    <scope>NUCLEOTIDE SEQUENCE</scope>
    <source>
        <strain evidence="1">CBHHK182m</strain>
    </source>
</reference>
<dbReference type="Proteomes" id="UP001215598">
    <property type="component" value="Unassembled WGS sequence"/>
</dbReference>